<evidence type="ECO:0000256" key="3">
    <source>
        <dbReference type="ARBA" id="ARBA00023239"/>
    </source>
</evidence>
<comment type="catalytic activity">
    <reaction evidence="1 4">
        <text>(4aS,6R)-4a-hydroxy-L-erythro-5,6,7,8-tetrahydrobiopterin = (6R)-L-erythro-6,7-dihydrobiopterin + H2O</text>
        <dbReference type="Rhea" id="RHEA:11920"/>
        <dbReference type="ChEBI" id="CHEBI:15377"/>
        <dbReference type="ChEBI" id="CHEBI:15642"/>
        <dbReference type="ChEBI" id="CHEBI:43120"/>
        <dbReference type="EC" id="4.2.1.96"/>
    </reaction>
</comment>
<protein>
    <recommendedName>
        <fullName evidence="4">Putative pterin-4-alpha-carbinolamine dehydratase</fullName>
        <shortName evidence="4">PHS</shortName>
        <ecNumber evidence="4">4.2.1.96</ecNumber>
    </recommendedName>
    <alternativeName>
        <fullName evidence="4">4-alpha-hydroxy-tetrahydropterin dehydratase</fullName>
    </alternativeName>
    <alternativeName>
        <fullName evidence="4">Pterin carbinolamine dehydratase</fullName>
        <shortName evidence="4">PCD</shortName>
    </alternativeName>
</protein>
<sequence length="100" mass="11426">MRPARLDDAAVITALEALNQHCAQAWTIEDGKLQKSFRFHDFREAFAFMTRVAESAEALNHHPEWRNVYNRVQVSLSTHDASGLTELDFQLARAMEDATH</sequence>
<dbReference type="InterPro" id="IPR001533">
    <property type="entry name" value="Pterin_deHydtase"/>
</dbReference>
<dbReference type="NCBIfam" id="NF002018">
    <property type="entry name" value="PRK00823.1-3"/>
    <property type="match status" value="1"/>
</dbReference>
<evidence type="ECO:0000256" key="2">
    <source>
        <dbReference type="ARBA" id="ARBA00006472"/>
    </source>
</evidence>
<dbReference type="EC" id="4.2.1.96" evidence="4"/>
<dbReference type="PANTHER" id="PTHR12599:SF0">
    <property type="entry name" value="PTERIN-4-ALPHA-CARBINOLAMINE DEHYDRATASE"/>
    <property type="match status" value="1"/>
</dbReference>
<evidence type="ECO:0000313" key="5">
    <source>
        <dbReference type="EMBL" id="MET7014096.1"/>
    </source>
</evidence>
<dbReference type="HAMAP" id="MF_00434">
    <property type="entry name" value="Pterin_4_alpha"/>
    <property type="match status" value="1"/>
</dbReference>
<keyword evidence="3 4" id="KW-0456">Lyase</keyword>
<accession>A0ABV2TJJ8</accession>
<comment type="caution">
    <text evidence="5">The sequence shown here is derived from an EMBL/GenBank/DDBJ whole genome shotgun (WGS) entry which is preliminary data.</text>
</comment>
<evidence type="ECO:0000256" key="1">
    <source>
        <dbReference type="ARBA" id="ARBA00001554"/>
    </source>
</evidence>
<keyword evidence="6" id="KW-1185">Reference proteome</keyword>
<dbReference type="EMBL" id="JBEWZI010000006">
    <property type="protein sequence ID" value="MET7014096.1"/>
    <property type="molecule type" value="Genomic_DNA"/>
</dbReference>
<dbReference type="Gene3D" id="3.30.1360.20">
    <property type="entry name" value="Transcriptional coactivator/pterin dehydratase"/>
    <property type="match status" value="1"/>
</dbReference>
<comment type="similarity">
    <text evidence="2 4">Belongs to the pterin-4-alpha-carbinolamine dehydratase family.</text>
</comment>
<reference evidence="5 6" key="1">
    <citation type="submission" date="2024-07" db="EMBL/GenBank/DDBJ databases">
        <title>Uliginosibacterium flavum JJ3220;KACC:17644.</title>
        <authorList>
            <person name="Kim M.K."/>
        </authorList>
    </citation>
    <scope>NUCLEOTIDE SEQUENCE [LARGE SCALE GENOMIC DNA]</scope>
    <source>
        <strain evidence="5 6">KACC:17644</strain>
    </source>
</reference>
<dbReference type="InterPro" id="IPR036428">
    <property type="entry name" value="PCD_sf"/>
</dbReference>
<proteinExistence type="inferred from homology"/>
<dbReference type="SUPFAM" id="SSF55248">
    <property type="entry name" value="PCD-like"/>
    <property type="match status" value="1"/>
</dbReference>
<evidence type="ECO:0000313" key="6">
    <source>
        <dbReference type="Proteomes" id="UP001549691"/>
    </source>
</evidence>
<dbReference type="RefSeq" id="WP_354600552.1">
    <property type="nucleotide sequence ID" value="NZ_JBEWZI010000006.1"/>
</dbReference>
<dbReference type="PANTHER" id="PTHR12599">
    <property type="entry name" value="PTERIN-4-ALPHA-CARBINOLAMINE DEHYDRATASE"/>
    <property type="match status" value="1"/>
</dbReference>
<dbReference type="NCBIfam" id="NF002017">
    <property type="entry name" value="PRK00823.1-2"/>
    <property type="match status" value="1"/>
</dbReference>
<dbReference type="Pfam" id="PF01329">
    <property type="entry name" value="Pterin_4a"/>
    <property type="match status" value="1"/>
</dbReference>
<dbReference type="CDD" id="cd00914">
    <property type="entry name" value="PCD_DCoH_subfamily_b"/>
    <property type="match status" value="1"/>
</dbReference>
<gene>
    <name evidence="5" type="ORF">ABXR19_07825</name>
</gene>
<dbReference type="Proteomes" id="UP001549691">
    <property type="component" value="Unassembled WGS sequence"/>
</dbReference>
<dbReference type="GO" id="GO:0008124">
    <property type="term" value="F:4-alpha-hydroxytetrahydrobiopterin dehydratase activity"/>
    <property type="evidence" value="ECO:0007669"/>
    <property type="project" value="UniProtKB-EC"/>
</dbReference>
<organism evidence="5 6">
    <name type="scientific">Uliginosibacterium flavum</name>
    <dbReference type="NCBI Taxonomy" id="1396831"/>
    <lineage>
        <taxon>Bacteria</taxon>
        <taxon>Pseudomonadati</taxon>
        <taxon>Pseudomonadota</taxon>
        <taxon>Betaproteobacteria</taxon>
        <taxon>Rhodocyclales</taxon>
        <taxon>Zoogloeaceae</taxon>
        <taxon>Uliginosibacterium</taxon>
    </lineage>
</organism>
<evidence type="ECO:0000256" key="4">
    <source>
        <dbReference type="HAMAP-Rule" id="MF_00434"/>
    </source>
</evidence>
<name>A0ABV2TJJ8_9RHOO</name>